<feature type="compositionally biased region" description="Basic and acidic residues" evidence="3">
    <location>
        <begin position="4891"/>
        <end position="4907"/>
    </location>
</feature>
<evidence type="ECO:0000256" key="3">
    <source>
        <dbReference type="SAM" id="MobiDB-lite"/>
    </source>
</evidence>
<organism evidence="7 8">
    <name type="scientific">Fructobacillus evanidus</name>
    <dbReference type="NCBI Taxonomy" id="3064281"/>
    <lineage>
        <taxon>Bacteria</taxon>
        <taxon>Bacillati</taxon>
        <taxon>Bacillota</taxon>
        <taxon>Bacilli</taxon>
        <taxon>Lactobacillales</taxon>
        <taxon>Lactobacillaceae</taxon>
        <taxon>Fructobacillus</taxon>
    </lineage>
</organism>
<dbReference type="NCBIfam" id="TIGR03715">
    <property type="entry name" value="KxYKxGKxW"/>
    <property type="match status" value="1"/>
</dbReference>
<feature type="coiled-coil region" evidence="2">
    <location>
        <begin position="1895"/>
        <end position="1922"/>
    </location>
</feature>
<dbReference type="GO" id="GO:0032259">
    <property type="term" value="P:methylation"/>
    <property type="evidence" value="ECO:0007669"/>
    <property type="project" value="UniProtKB-KW"/>
</dbReference>
<feature type="domain" description="DUF1542" evidence="6">
    <location>
        <begin position="2236"/>
        <end position="2310"/>
    </location>
</feature>
<evidence type="ECO:0000256" key="2">
    <source>
        <dbReference type="SAM" id="Coils"/>
    </source>
</evidence>
<keyword evidence="7" id="KW-0808">Transferase</keyword>
<feature type="region of interest" description="Disordered" evidence="3">
    <location>
        <begin position="4890"/>
        <end position="4917"/>
    </location>
</feature>
<feature type="domain" description="DUF1542" evidence="6">
    <location>
        <begin position="3956"/>
        <end position="4031"/>
    </location>
</feature>
<gene>
    <name evidence="7" type="ORF">R55214_HHFBAMCI_00921</name>
</gene>
<feature type="domain" description="DUF1542" evidence="6">
    <location>
        <begin position="3301"/>
        <end position="3376"/>
    </location>
</feature>
<dbReference type="GO" id="GO:0009036">
    <property type="term" value="F:type II site-specific deoxyribonuclease activity"/>
    <property type="evidence" value="ECO:0007669"/>
    <property type="project" value="UniProtKB-EC"/>
</dbReference>
<dbReference type="InterPro" id="IPR011439">
    <property type="entry name" value="DUF1542"/>
</dbReference>
<feature type="domain" description="DUF1542" evidence="6">
    <location>
        <begin position="4206"/>
        <end position="4280"/>
    </location>
</feature>
<evidence type="ECO:0000313" key="7">
    <source>
        <dbReference type="EMBL" id="CAK1243148.1"/>
    </source>
</evidence>
<keyword evidence="4" id="KW-0472">Membrane</keyword>
<feature type="domain" description="DUF1542" evidence="6">
    <location>
        <begin position="4451"/>
        <end position="4525"/>
    </location>
</feature>
<feature type="domain" description="DUF1542" evidence="6">
    <location>
        <begin position="4946"/>
        <end position="5016"/>
    </location>
</feature>
<feature type="domain" description="DUF1542" evidence="6">
    <location>
        <begin position="3628"/>
        <end position="3703"/>
    </location>
</feature>
<name>A0ABM9MVJ7_9LACO</name>
<evidence type="ECO:0000313" key="8">
    <source>
        <dbReference type="Proteomes" id="UP001314166"/>
    </source>
</evidence>
<feature type="domain" description="DUF1542" evidence="6">
    <location>
        <begin position="5436"/>
        <end position="5510"/>
    </location>
</feature>
<feature type="coiled-coil region" evidence="2">
    <location>
        <begin position="1151"/>
        <end position="1178"/>
    </location>
</feature>
<feature type="domain" description="DUF1542" evidence="6">
    <location>
        <begin position="5273"/>
        <end position="5347"/>
    </location>
</feature>
<keyword evidence="4" id="KW-1133">Transmembrane helix</keyword>
<evidence type="ECO:0000259" key="6">
    <source>
        <dbReference type="Pfam" id="PF07564"/>
    </source>
</evidence>
<feature type="domain" description="DUF1542" evidence="6">
    <location>
        <begin position="4288"/>
        <end position="4358"/>
    </location>
</feature>
<dbReference type="GO" id="GO:0008983">
    <property type="term" value="F:protein-glutamate O-methyltransferase activity"/>
    <property type="evidence" value="ECO:0007669"/>
    <property type="project" value="UniProtKB-EC"/>
</dbReference>
<proteinExistence type="predicted"/>
<feature type="domain" description="DUF1542" evidence="6">
    <location>
        <begin position="3792"/>
        <end position="3867"/>
    </location>
</feature>
<feature type="region of interest" description="Disordered" evidence="3">
    <location>
        <begin position="144"/>
        <end position="175"/>
    </location>
</feature>
<evidence type="ECO:0000256" key="1">
    <source>
        <dbReference type="ARBA" id="ARBA00022729"/>
    </source>
</evidence>
<feature type="coiled-coil region" evidence="2">
    <location>
        <begin position="3418"/>
        <end position="3445"/>
    </location>
</feature>
<dbReference type="Proteomes" id="UP001314166">
    <property type="component" value="Unassembled WGS sequence"/>
</dbReference>
<feature type="compositionally biased region" description="Polar residues" evidence="3">
    <location>
        <begin position="691"/>
        <end position="711"/>
    </location>
</feature>
<feature type="region of interest" description="Disordered" evidence="3">
    <location>
        <begin position="32"/>
        <end position="78"/>
    </location>
</feature>
<evidence type="ECO:0000256" key="4">
    <source>
        <dbReference type="SAM" id="Phobius"/>
    </source>
</evidence>
<dbReference type="EC" id="2.1.1.80" evidence="7"/>
<feature type="coiled-coil region" evidence="2">
    <location>
        <begin position="1092"/>
        <end position="1119"/>
    </location>
</feature>
<protein>
    <submittedName>
        <fullName evidence="7">Exopolysaccharide export protein/domain GumC/Wzc1 (GumC)</fullName>
        <ecNumber evidence="7">2.1.1.80</ecNumber>
        <ecNumber evidence="7">3.1.1.61</ecNumber>
        <ecNumber evidence="7">3.1.21.4</ecNumber>
    </submittedName>
</protein>
<keyword evidence="4" id="KW-0812">Transmembrane</keyword>
<feature type="compositionally biased region" description="Polar residues" evidence="3">
    <location>
        <begin position="4908"/>
        <end position="4917"/>
    </location>
</feature>
<dbReference type="Pfam" id="PF07564">
    <property type="entry name" value="DUF1542"/>
    <property type="match status" value="16"/>
</dbReference>
<reference evidence="7 8" key="1">
    <citation type="submission" date="2023-10" db="EMBL/GenBank/DDBJ databases">
        <authorList>
            <person name="Botero Cardona J."/>
        </authorList>
    </citation>
    <scope>NUCLEOTIDE SEQUENCE [LARGE SCALE GENOMIC DNA]</scope>
    <source>
        <strain evidence="7 8">R-55214</strain>
    </source>
</reference>
<sequence length="5748" mass="590468">MYKAGKYWLFASIAVASFGLLTSVEGQSAHADSTTTTSQSTINNTTSQTAGQSTLASQSTSQSVSASQSTSASQGTSQSISASQSTSVSQSTSQSISVSQSAAGNQSTSQSSSASLSTSASQGTSMVASQSTSASQEGLSFRVGDDAQTNSNQNNSATLPSDSNTDRSGVVNTTVPTTLSTTSVTVNVPDQVQNPNNYKKNPVDVSTYSQFMQAWNDSKVDYINLTSDITKDGSSQQNRPSSTGSVIINGNGHTLDLGGDQLYMGTLGNGSQNATLTLTNINLENGYSDSKTNNGINESFLYTDDGSHLTINVNNVSLSASKLTGNDPAKFIYTGVNSALVFSGTNVLKNTNEIARGASNIQFANNSKLIQQRPQNDFGNSAFWLLNNAPAGNTGYGNSFTIGDGATLDMEHYNNYVGNNVCLIYEGSYLSGIKAGDNVSWTQNGFRGFFSSTAGASNGQFIFGKNFNLNIPSTDATGSITLMHLNGSQSIVFNAGTQINIQTNHASDAIFWLEGSSTATFISPKSIHFARLNPDGTPGSPTTNFFYGGGPTIITNGTMQVWTGSDTASNKPNGNGQESFVKYTLTGSYGVGSNGTTTLTRADGTTVTNPSDLSNGNIREMQTQSIGVGQVYVQYKDQYGNNVGSPVLVTLPSDAYIGQYIALTNNDIINKNMPSNYIWALGNQIPASAKNDAQSKGSPDTTVDNGDSSGQANIAVVPVKGTSYTYNVYVYGVPETVTYQYVDVNNANNVLTPKSTTTQPPVLANYGNVINWADSYYTSTTVPDGYSYMTGYSGQPSTTTVGTTNNVVKIYVQGNWQTATESYQDLNGNTVTPNDQVTLTGRTGQVVTIPNGPATDYYALDHILVNGQIVTAGSNYTMTNGNNVLTYVYRSLDGEKASAKDAINNAAQAAIQKINAVTNLTSDQITTAIQAVQASQNKAIAAITAAKSESDITTSLNSGLLNMSRSAASLVIDGSAKAQNDRIAGLQYLSPDQKAKYEQTVTDDATALKADLNSNAASPNDVQAKQDAATTKLNGDESKAELDDYGTNILNQINQMPALSNQQKADAATAVQGIVGNGQNLIGVKTMLSDILAALKSSEDSLNNEKNKAQGESDAAMKQFRADYVATLEQYVVQADAQIDSLNLIDKDAAKETVRKTADAAEANINNATDEVSVINAEAAGEVAIAKNTADSTIDNATVAAENKVAALNNLQSGDKAAAKTNIESLQTSAKNNIASALHTTDVTTALTNGTNSIAQKASATVIQDAVAGADSAIDALKTMSATEKQSFKDKIASDATTYSNNLTAATNGSDIQTIENNGVAVIQADLASAVLKDYQENADNQLDAYALNATNAVSALPNLDQSSYLANIATDVKNGKAAIDGASSSSSVDDALGTAKRSIDSEQAAATLKSAQNVANAAVNAAAQSVNAVIGNLKPLAPAEITKYQDQVNDIVVNATTQINGETLPATVSSDQASAISKINGIQAAANLQNAKEAAVAVAKQAAADTKTAIGNLKPLKPEEITEYQGQVDDALKAVTNQINSETTTDAVTSDQTTFTNTTVPNITSAASLQNNKEDDNAQVDSYAQNAKNAIADKTGMPDLSPEQISDYDTQINTAVTNGKSSITGGQDTATVATNFQTAKENIDKIKAAAQAESDAIVAKAKNDADDAIDQAVATAQADVQKLNPLSDQAARLAAIKNDGDAAKTKIAADKNTADISNDQEAGLQTISNDRSAAILQSVKEAAIAAATQTATDAETAIGGLQPLKPEEVTKYQGQVEAALQAVTNQIKSETTTDAVTSDQTTFTNMTVLNIKNAASLQNAKDAAIAVATQNATDAKTAIGALKPLQPDEITKYQDQVDSALSDATTQINQEKTIAAVLSDQTSTTTEISGIKDAASLQNTKEDDNNQLDQYAQNAKNAIADKTGMPDLNDDQISGYDNQIVAAVSAGKSSINGGQDTTTVATNFQTAKNNIDKIQAAAQAQSTATVSAARDAANNAIDQAVVTAQAAVQKLDPLKDQAARLATIKSDGNIAKAKIAADANTASINANRDAGLNTIQADQDAATLESAKEAAIAAVTQAATSTKTAIGGLQPLQPSEIKSFQDQVDAAVTAATNQINSETTTDAVASDQANAINNTIAGIQTAASLQNVKEKDNAQLLQDGQTAKNKIAAMPDLTKDQIAQANSDIDSAVSNGQTAITASQNETDVNTNFQTAESNINKVTATAQSQSDNAVANAKTVAGDVLDKAAAAAKAAIDQLPVLKPDEKTTFKGKIDAAVTAAKNSIQNDTTVATVTADQNTGLTAISNQQVAATLQNAKEDSVNQLNAYAQGGRASLTKLPNLTDTQADQANTSITNAVTNGNPNINAATDLAGVTRALVAAEFAVNRAGVIAINQSNAALVSARIAAEAAVNAVAAAVKTTINNLSPLSDQQARLSQVDTDIANAKTALESTSATADVTAAQGKAIATLNADAANAQQKSSQEDAISRLQNYATNAETALTGMSGLSADNLATAKTSIESAVTNGDTNIQGASEHAAMASALIAAEQAIDAATTTAQNQSQQTLAQAQSDASAAIDAALTAAQQKLNHLSLSTDDQATQEKQLETDAGNAKTSINVATSLAAVTQAQQTGAQAINQDILSAEIDSLQTEAKKRLQAYADQTKKTIGTLPDLSGDSYTNAYNGIDALVTIWSGNITNTRNLADMQSALYSGATAINLVSLSAQANSQKIVGQERATAEDAINQAATTARQTISSLSPLSDKSTRLDQIAQDVKDADDALDAATNNQGFTAAQNAGTTAITNHVTAAQLKSAQEQADADLATYGQSIFAKITALPDLTDDQRKQASTDITNAVSQGKTSIDATTSQANVAPALAAAEKMIDGIQETAENNNQAAVTQAQSDADNAIDAAAKAAKATIGALTPLSDMQKREDQIDTDAKNAKDAIAKATTKADVTAAKNAGAATITNDTTAAQLQSAKEKADADLDTYGQSAKDAIKAMPDLTDDQRNQANEDIDTAVLAGKTNINAATDTNGVATALADGKAAVDKVQATAQSQSNAAVQQEQSDADAAIDAAVKQAKDTINSLDPLSDKAKRLAQVDTDADSAKKAIAQANNKTDITTAQNAGTATIAQDATDAQLKSTKEAKDATLAAYGQTAKDAIAKMPDLTQAQIDQANKDIDAAVSAGQGQIDVAPDADSAATALTNGEKSVDAVQAGVQNTSNTTVQQERDAADAAIDAAVKNANTAIEGMNPLADKKTPEGNVAVAAQAAKDAIAKAGNKTAITAAQNSGTTAITNETTAAQLQSNKEAAIATLTQAAQAAKDAIKVMPDLSTDQIAAANAAVDAAFNDGQNKINATTDDDGVSTALTNGETGIKNAQAATQAESDAIVAQERSAAKTAIDTAAQQATDKIDAMTPLSDKQSREDQVAKDAQNAKNAIDQAKNKVAITAAQTSGTDAINNDITAAQLQSTKETDKNTLTADGQTAKDAIGKMPDLTPDQITAFDSQIDAAVKAAQGQIDAAGDANGVATAFATGETNIQNIQQDAQNTSDAKVASERLTADNAIDAAVTAAKAAIEGMNPLEDKTTPESQVDAAAQVAKAAIASAKNQTDITAAQDSGTDAINKVTAAAQLQSTKEAAKATLAKYGQDAESAIAVMPDLTKDQIAQANSEIDADVKAGQTNIDSATDSDGVTTALKNGEAAVDAVKTTAQTTSATTVANEQKTASDAIDAAAAKAKAAIDALNPLSDKADREAQVDKDAAAAKAAINNATNQADITKAQNAGTDTLNTDTANAQLKSTKEAADATLAQHGADAKAAIAKMPDLTKDQIDQANTQIDAAVKAGQANIDGAADAAGVATALQNGENAVDAVTATAKTNSATTVTNEKAAANKVIDDAAAKAKATVDALNPLSDKAAREAQIDADASAAKAAIASATNQTDITKAQNAGTDTLNTDTANAQLKSTKEAADATLAQHGQDAKDAIAKMPDLTPDQIKQADSDIDAAVKAGQANIDGATDANGVATALQNGEAAVDAVQTKSQSNSDAIVKTAKDAANSAIDDAAAKAKATIDALSPLSDKADRENQVDADANAAKQKIAQDTTTEQVVADQTSGLNAINSDVTAAQVKSAQEDATARLRAYADNAEAAIAKLPDLPAADLADAKAKIEAAVTAGNQAITAAQTVDNVKSALTAAEQAIDGVSTTAQSQSNQVISDAKQDAKNAIADATAKAKATIENLSPLSETEKQAQEAQVDQDAKTAAQNIDNATDTDAITQAKQTGVNNINQDVLNSQIENAQRDAAARLLAYANQAKQTIAALPDLTKDQIDQANADIDAKVKTWTDNINQTQSIADVQTALADGEKAIDDTSLTSQSQSQQTVTKEKNAANSVIDDAAAKAKAAIDGMNPLSDKAAREAQIDTDAAAAKTAINNATNQADITKAQNAGTDTLNTDTAAAQLKSQKEAADAELTNYGQAAKDKIAAMPDLTPDQIKQADSDIDTAVKAGQVNIDGATDADGVAKALKNGEDAVDAIKATAQTNSDTTVTKEKNAANNVIDDAAAKAKATIDTLNPLSDKADREAQVDKDAAAAKTAINSATNEADITKAQNAGTDALKTDTANAQLKSTKEAADAELAKYGQDAKNKIAVMPDLTKDQIDQANAEIDAAVKAGQANIDGAANADAVTTALKNGKAAVDAVQAQSQNSSDTIVKTAKDAANSAIDDAAAKAKATIDALNPLSDKADREAQVDKDTVAAKQKIAQDTTTEQVTTDQNSGLNAINNDVAAAQVKSAQEDAVARLRAYADNAEAAIAKLPDLPATDLADAKAKIEAAVTAGNQAITATQTVGGAKSALTAAEQAIDGVSITAQGQSNQVVSGAKQDAKNAIEDAAAKAKATIENLSPLSEQEKQAKETQVDQDAKEATQNIDNATDTDAITQAKQTGINNINQDVLNSQLENAQRDAVARLLAYANQAKQTIAALPDLTKDQINQANADIDAKVQTWTNNINQAPSVADVQTALANGEKDINNTSLIAQGQSQQTVTKEKNAANSVIDDATAKAKAAIDALDPLSDKADREAQVDKDAQNAKAAIANATNQADITKAQKAGTDTLDTDTAAAQLKSQKEAADADLAKYGQAAKDKIAAMPDLSPDQIKQADSDIDAAVKAGQGQIDSAADVNGVTKALADGKANVDKVQETAQTNSDTTVAKEKNAANSVIDDAAAKAKAAIDGLTPLSDKAAREAQIDTDAATAKAAIAKATNKADIDTAQKAGTDTLNTDTAAAQLKSQKEAADAALVNYGQDTKNKIAALPDLTKDQINQANADIDAAVKAGQANIDGAADANGVASALKNGESAVDAVKATAQTNSETTVAKEKATANSAIDDAAAKAKAAIDGLTPLSDKAAREAQIDTDAQNAKAAIAKGTNAADINRAQKAGTDALNTDTAEAQLKSTKEAADAALANYGQAAKAAIAKLPDLTPDQLNQANAQIDAAVKAGQGQIDAATDANSVATALQNGKTAIDKIGADAASSSGEAVAKAKTQAKTEIDNAGGQAKATIDGLTALVDAQKGADKAKVDQDAAAAKAKIDQSTTTEAIKQALDDGLATIQKDVENSILDNTKGEADSQLAGYAQAAKDKIAKLPNLTPAEVAQADREIDEIVAQGKKAIDQAAAENEVKASVQTNKEKIDGVVANAQTESDRQKPVAKVAEPAPTPQPQPAPKQTPVLPMTSRLQKHHTDTTLLPLATLGLLAFVVGKRRRQRDDKK</sequence>
<evidence type="ECO:0000256" key="5">
    <source>
        <dbReference type="SAM" id="SignalP"/>
    </source>
</evidence>
<feature type="chain" id="PRO_5046922716" evidence="5">
    <location>
        <begin position="32"/>
        <end position="5748"/>
    </location>
</feature>
<dbReference type="InterPro" id="IPR022263">
    <property type="entry name" value="KxYKxGKxW"/>
</dbReference>
<dbReference type="EC" id="3.1.21.4" evidence="7"/>
<keyword evidence="1 5" id="KW-0732">Signal</keyword>
<feature type="compositionally biased region" description="Low complexity" evidence="3">
    <location>
        <begin position="33"/>
        <end position="78"/>
    </location>
</feature>
<dbReference type="EC" id="3.1.1.61" evidence="7"/>
<dbReference type="PANTHER" id="PTHR31949">
    <property type="entry name" value="GASTRIC MUCIN-LIKE PROTEIN"/>
    <property type="match status" value="1"/>
</dbReference>
<feature type="domain" description="DUF1542" evidence="6">
    <location>
        <begin position="896"/>
        <end position="961"/>
    </location>
</feature>
<feature type="coiled-coil region" evidence="2">
    <location>
        <begin position="5062"/>
        <end position="5089"/>
    </location>
</feature>
<feature type="domain" description="DUF1542" evidence="6">
    <location>
        <begin position="4864"/>
        <end position="4938"/>
    </location>
</feature>
<dbReference type="EMBL" id="CAUZMB010000005">
    <property type="protein sequence ID" value="CAK1243148.1"/>
    <property type="molecule type" value="Genomic_DNA"/>
</dbReference>
<feature type="domain" description="DUF1542" evidence="6">
    <location>
        <begin position="5522"/>
        <end position="5593"/>
    </location>
</feature>
<keyword evidence="7" id="KW-0378">Hydrolase</keyword>
<feature type="signal peptide" evidence="5">
    <location>
        <begin position="1"/>
        <end position="31"/>
    </location>
</feature>
<dbReference type="PANTHER" id="PTHR31949:SF2">
    <property type="entry name" value="OS05G0480600 PROTEIN"/>
    <property type="match status" value="1"/>
</dbReference>
<keyword evidence="8" id="KW-1185">Reference proteome</keyword>
<feature type="domain" description="DUF1542" evidence="6">
    <location>
        <begin position="2972"/>
        <end position="3047"/>
    </location>
</feature>
<dbReference type="GO" id="GO:0008984">
    <property type="term" value="F:protein-glutamate methylesterase activity"/>
    <property type="evidence" value="ECO:0007669"/>
    <property type="project" value="UniProtKB-EC"/>
</dbReference>
<keyword evidence="7" id="KW-0489">Methyltransferase</keyword>
<comment type="caution">
    <text evidence="7">The sequence shown here is derived from an EMBL/GenBank/DDBJ whole genome shotgun (WGS) entry which is preliminary data.</text>
</comment>
<dbReference type="Pfam" id="PF19258">
    <property type="entry name" value="KxYKxGKxW_sig"/>
    <property type="match status" value="1"/>
</dbReference>
<feature type="transmembrane region" description="Helical" evidence="4">
    <location>
        <begin position="5722"/>
        <end position="5738"/>
    </location>
</feature>
<feature type="domain" description="DUF1542" evidence="6">
    <location>
        <begin position="4614"/>
        <end position="4689"/>
    </location>
</feature>
<accession>A0ABM9MVJ7</accession>
<feature type="region of interest" description="Disordered" evidence="3">
    <location>
        <begin position="689"/>
        <end position="711"/>
    </location>
</feature>
<feature type="region of interest" description="Disordered" evidence="3">
    <location>
        <begin position="5678"/>
        <end position="5708"/>
    </location>
</feature>
<feature type="compositionally biased region" description="Pro residues" evidence="3">
    <location>
        <begin position="5694"/>
        <end position="5704"/>
    </location>
</feature>
<keyword evidence="2" id="KW-0175">Coiled coil</keyword>
<feature type="compositionally biased region" description="Polar residues" evidence="3">
    <location>
        <begin position="147"/>
        <end position="167"/>
    </location>
</feature>